<evidence type="ECO:0000256" key="5">
    <source>
        <dbReference type="ARBA" id="ARBA00022989"/>
    </source>
</evidence>
<evidence type="ECO:0000256" key="2">
    <source>
        <dbReference type="ARBA" id="ARBA00022448"/>
    </source>
</evidence>
<comment type="subcellular location">
    <subcellularLocation>
        <location evidence="1">Cell membrane</location>
        <topology evidence="1">Multi-pass membrane protein</topology>
    </subcellularLocation>
</comment>
<evidence type="ECO:0000256" key="6">
    <source>
        <dbReference type="ARBA" id="ARBA00023136"/>
    </source>
</evidence>
<dbReference type="PANTHER" id="PTHR43045:SF4">
    <property type="entry name" value="TRANSPORTER YDFJ-RELATED"/>
    <property type="match status" value="1"/>
</dbReference>
<dbReference type="InterPro" id="IPR036259">
    <property type="entry name" value="MFS_trans_sf"/>
</dbReference>
<feature type="transmembrane region" description="Helical" evidence="7">
    <location>
        <begin position="378"/>
        <end position="402"/>
    </location>
</feature>
<evidence type="ECO:0000256" key="7">
    <source>
        <dbReference type="SAM" id="Phobius"/>
    </source>
</evidence>
<feature type="domain" description="Major facilitator superfamily (MFS) profile" evidence="8">
    <location>
        <begin position="20"/>
        <end position="429"/>
    </location>
</feature>
<dbReference type="SUPFAM" id="SSF103473">
    <property type="entry name" value="MFS general substrate transporter"/>
    <property type="match status" value="1"/>
</dbReference>
<feature type="transmembrane region" description="Helical" evidence="7">
    <location>
        <begin position="193"/>
        <end position="213"/>
    </location>
</feature>
<feature type="transmembrane region" description="Helical" evidence="7">
    <location>
        <begin position="96"/>
        <end position="117"/>
    </location>
</feature>
<keyword evidence="5 7" id="KW-1133">Transmembrane helix</keyword>
<comment type="caution">
    <text evidence="9">The sequence shown here is derived from an EMBL/GenBank/DDBJ whole genome shotgun (WGS) entry which is preliminary data.</text>
</comment>
<proteinExistence type="predicted"/>
<protein>
    <submittedName>
        <fullName evidence="9">MFS transporter</fullName>
    </submittedName>
</protein>
<evidence type="ECO:0000313" key="10">
    <source>
        <dbReference type="Proteomes" id="UP001500804"/>
    </source>
</evidence>
<feature type="transmembrane region" description="Helical" evidence="7">
    <location>
        <begin position="279"/>
        <end position="301"/>
    </location>
</feature>
<dbReference type="EMBL" id="BAABJO010000008">
    <property type="protein sequence ID" value="GAA5119869.1"/>
    <property type="molecule type" value="Genomic_DNA"/>
</dbReference>
<dbReference type="InterPro" id="IPR020846">
    <property type="entry name" value="MFS_dom"/>
</dbReference>
<evidence type="ECO:0000256" key="3">
    <source>
        <dbReference type="ARBA" id="ARBA00022475"/>
    </source>
</evidence>
<evidence type="ECO:0000313" key="9">
    <source>
        <dbReference type="EMBL" id="GAA5119869.1"/>
    </source>
</evidence>
<feature type="transmembrane region" description="Helical" evidence="7">
    <location>
        <begin position="123"/>
        <end position="147"/>
    </location>
</feature>
<dbReference type="InterPro" id="IPR011701">
    <property type="entry name" value="MFS"/>
</dbReference>
<name>A0ABP9NNP0_9PSEU</name>
<dbReference type="RefSeq" id="WP_345605258.1">
    <property type="nucleotide sequence ID" value="NZ_BAABJO010000008.1"/>
</dbReference>
<reference evidence="10" key="1">
    <citation type="journal article" date="2019" name="Int. J. Syst. Evol. Microbiol.">
        <title>The Global Catalogue of Microorganisms (GCM) 10K type strain sequencing project: providing services to taxonomists for standard genome sequencing and annotation.</title>
        <authorList>
            <consortium name="The Broad Institute Genomics Platform"/>
            <consortium name="The Broad Institute Genome Sequencing Center for Infectious Disease"/>
            <person name="Wu L."/>
            <person name="Ma J."/>
        </authorList>
    </citation>
    <scope>NUCLEOTIDE SEQUENCE [LARGE SCALE GENOMIC DNA]</scope>
    <source>
        <strain evidence="10">JCM 18302</strain>
    </source>
</reference>
<feature type="transmembrane region" description="Helical" evidence="7">
    <location>
        <begin position="62"/>
        <end position="84"/>
    </location>
</feature>
<accession>A0ABP9NNP0</accession>
<feature type="transmembrane region" description="Helical" evidence="7">
    <location>
        <begin position="408"/>
        <end position="425"/>
    </location>
</feature>
<keyword evidence="2" id="KW-0813">Transport</keyword>
<feature type="transmembrane region" description="Helical" evidence="7">
    <location>
        <begin position="346"/>
        <end position="366"/>
    </location>
</feature>
<evidence type="ECO:0000259" key="8">
    <source>
        <dbReference type="PROSITE" id="PS50850"/>
    </source>
</evidence>
<organism evidence="9 10">
    <name type="scientific">Pseudonocardia adelaidensis</name>
    <dbReference type="NCBI Taxonomy" id="648754"/>
    <lineage>
        <taxon>Bacteria</taxon>
        <taxon>Bacillati</taxon>
        <taxon>Actinomycetota</taxon>
        <taxon>Actinomycetes</taxon>
        <taxon>Pseudonocardiales</taxon>
        <taxon>Pseudonocardiaceae</taxon>
        <taxon>Pseudonocardia</taxon>
    </lineage>
</organism>
<sequence>MTLSETARTTRVTAADERRSARGGAFSMFVDSFDVYLPALVLPAAMAYFMPQDLSAPIRATFTTVLFTVGLLGRPIGSVIFGNLSDRIGRKRVTMLSGWGFTIVTLLMGLLPGYAAWGYGGIAVFAVLRLIGGIFLAGGYAAPIPLALEQARPHRRGRVGALIGVGAPGSFLVMNALLFGVLETVPKDGFLAWGWRLPFFVGFLIGLVYLWHYRGVVEDEESVRQRRAASTRQPVVELFTTHRALITSVFLFTCGYWFATQMSVSFLTTLLVQVLGQSATLGSVLEIVSSIVTIAMIVVLAEVSQRIGRRALLMRWALVMTVVVAAAFVLLVVAGRGGAPEWVLGVLYVVAKVVPSAPLGVILVYLNERFPASVRASGYGIGYMFGLILPGLYTVWLLALSALMPYEFTPVVLILFGGLLMFTAVRRGPETHVVR</sequence>
<feature type="transmembrane region" description="Helical" evidence="7">
    <location>
        <begin position="159"/>
        <end position="181"/>
    </location>
</feature>
<dbReference type="Pfam" id="PF07690">
    <property type="entry name" value="MFS_1"/>
    <property type="match status" value="1"/>
</dbReference>
<feature type="transmembrane region" description="Helical" evidence="7">
    <location>
        <begin position="313"/>
        <end position="334"/>
    </location>
</feature>
<keyword evidence="4 7" id="KW-0812">Transmembrane</keyword>
<feature type="transmembrane region" description="Helical" evidence="7">
    <location>
        <begin position="28"/>
        <end position="50"/>
    </location>
</feature>
<evidence type="ECO:0000256" key="1">
    <source>
        <dbReference type="ARBA" id="ARBA00004651"/>
    </source>
</evidence>
<keyword evidence="10" id="KW-1185">Reference proteome</keyword>
<gene>
    <name evidence="9" type="ORF">GCM10023320_26350</name>
</gene>
<dbReference type="Gene3D" id="1.20.1250.20">
    <property type="entry name" value="MFS general substrate transporter like domains"/>
    <property type="match status" value="2"/>
</dbReference>
<keyword evidence="3" id="KW-1003">Cell membrane</keyword>
<dbReference type="PANTHER" id="PTHR43045">
    <property type="entry name" value="SHIKIMATE TRANSPORTER"/>
    <property type="match status" value="1"/>
</dbReference>
<dbReference type="PROSITE" id="PS50850">
    <property type="entry name" value="MFS"/>
    <property type="match status" value="1"/>
</dbReference>
<keyword evidence="6 7" id="KW-0472">Membrane</keyword>
<evidence type="ECO:0000256" key="4">
    <source>
        <dbReference type="ARBA" id="ARBA00022692"/>
    </source>
</evidence>
<dbReference type="Proteomes" id="UP001500804">
    <property type="component" value="Unassembled WGS sequence"/>
</dbReference>